<dbReference type="Proteomes" id="UP000324748">
    <property type="component" value="Unassembled WGS sequence"/>
</dbReference>
<dbReference type="EMBL" id="VSWC01000057">
    <property type="protein sequence ID" value="KAA1098905.1"/>
    <property type="molecule type" value="Genomic_DNA"/>
</dbReference>
<gene>
    <name evidence="3" type="ORF">PGT21_000224</name>
    <name evidence="4" type="ORF">PGT21_000320</name>
    <name evidence="1" type="ORF">PGT21_000907</name>
    <name evidence="5" type="ORF">PGT21_000936</name>
    <name evidence="2" type="ORF">PGT21_034087</name>
</gene>
<keyword evidence="6" id="KW-1185">Reference proteome</keyword>
<organism evidence="2 6">
    <name type="scientific">Puccinia graminis f. sp. tritici</name>
    <dbReference type="NCBI Taxonomy" id="56615"/>
    <lineage>
        <taxon>Eukaryota</taxon>
        <taxon>Fungi</taxon>
        <taxon>Dikarya</taxon>
        <taxon>Basidiomycota</taxon>
        <taxon>Pucciniomycotina</taxon>
        <taxon>Pucciniomycetes</taxon>
        <taxon>Pucciniales</taxon>
        <taxon>Pucciniaceae</taxon>
        <taxon>Puccinia</taxon>
    </lineage>
</organism>
<evidence type="ECO:0000313" key="3">
    <source>
        <dbReference type="EMBL" id="KAA1098905.1"/>
    </source>
</evidence>
<comment type="caution">
    <text evidence="2">The sequence shown here is derived from an EMBL/GenBank/DDBJ whole genome shotgun (WGS) entry which is preliminary data.</text>
</comment>
<dbReference type="EMBL" id="VSWC01000157">
    <property type="protein sequence ID" value="KAA1075345.1"/>
    <property type="molecule type" value="Genomic_DNA"/>
</dbReference>
<reference evidence="2 6" key="1">
    <citation type="submission" date="2019-05" db="EMBL/GenBank/DDBJ databases">
        <title>Emergence of the Ug99 lineage of the wheat stem rust pathogen through somatic hybridization.</title>
        <authorList>
            <person name="Li F."/>
            <person name="Upadhyaya N.M."/>
            <person name="Sperschneider J."/>
            <person name="Matny O."/>
            <person name="Nguyen-Phuc H."/>
            <person name="Mago R."/>
            <person name="Raley C."/>
            <person name="Miller M.E."/>
            <person name="Silverstein K.A.T."/>
            <person name="Henningsen E."/>
            <person name="Hirsch C.D."/>
            <person name="Visser B."/>
            <person name="Pretorius Z.A."/>
            <person name="Steffenson B.J."/>
            <person name="Schwessinger B."/>
            <person name="Dodds P.N."/>
            <person name="Figueroa M."/>
        </authorList>
    </citation>
    <scope>NUCLEOTIDE SEQUENCE [LARGE SCALE GENOMIC DNA]</scope>
    <source>
        <strain evidence="2">21-0</strain>
    </source>
</reference>
<dbReference type="EMBL" id="VSWC01000200">
    <property type="protein sequence ID" value="KAA1063987.1"/>
    <property type="molecule type" value="Genomic_DNA"/>
</dbReference>
<dbReference type="AlphaFoldDB" id="A0A5B0MEK9"/>
<proteinExistence type="predicted"/>
<evidence type="ECO:0000313" key="4">
    <source>
        <dbReference type="EMBL" id="KAA1102481.1"/>
    </source>
</evidence>
<evidence type="ECO:0000313" key="1">
    <source>
        <dbReference type="EMBL" id="KAA1063987.1"/>
    </source>
</evidence>
<protein>
    <submittedName>
        <fullName evidence="2">Uncharacterized protein</fullName>
    </submittedName>
</protein>
<dbReference type="EMBL" id="VSWC01000044">
    <property type="protein sequence ID" value="KAA1102481.1"/>
    <property type="molecule type" value="Genomic_DNA"/>
</dbReference>
<dbReference type="EMBL" id="VSWC01000044">
    <property type="protein sequence ID" value="KAA1102499.1"/>
    <property type="molecule type" value="Genomic_DNA"/>
</dbReference>
<evidence type="ECO:0000313" key="6">
    <source>
        <dbReference type="Proteomes" id="UP000324748"/>
    </source>
</evidence>
<name>A0A5B0MEK9_PUCGR</name>
<sequence length="51" mass="5835">MLPRPLTRPPSTGKNTIIQKLAAHLSSKNIQFDHSIIDQFEFDQNVVILNF</sequence>
<accession>A0A5B0MEK9</accession>
<evidence type="ECO:0000313" key="5">
    <source>
        <dbReference type="EMBL" id="KAA1102499.1"/>
    </source>
</evidence>
<evidence type="ECO:0000313" key="2">
    <source>
        <dbReference type="EMBL" id="KAA1075345.1"/>
    </source>
</evidence>